<feature type="chain" id="PRO_5012975569" evidence="1">
    <location>
        <begin position="19"/>
        <end position="230"/>
    </location>
</feature>
<proteinExistence type="predicted"/>
<dbReference type="PANTHER" id="PTHR12302">
    <property type="entry name" value="EBNA2 BINDING PROTEIN P100"/>
    <property type="match status" value="1"/>
</dbReference>
<dbReference type="Proteomes" id="UP000186098">
    <property type="component" value="Unassembled WGS sequence"/>
</dbReference>
<name>A0A1N7L1C1_9RHOB</name>
<keyword evidence="4" id="KW-1185">Reference proteome</keyword>
<keyword evidence="3" id="KW-0540">Nuclease</keyword>
<dbReference type="Pfam" id="PF00565">
    <property type="entry name" value="SNase"/>
    <property type="match status" value="1"/>
</dbReference>
<dbReference type="InterPro" id="IPR035437">
    <property type="entry name" value="SNase_OB-fold_sf"/>
</dbReference>
<dbReference type="PROSITE" id="PS50830">
    <property type="entry name" value="TNASE_3"/>
    <property type="match status" value="1"/>
</dbReference>
<dbReference type="EMBL" id="FTOM01000002">
    <property type="protein sequence ID" value="SIS67617.1"/>
    <property type="molecule type" value="Genomic_DNA"/>
</dbReference>
<dbReference type="Gene3D" id="2.40.50.90">
    <property type="match status" value="1"/>
</dbReference>
<evidence type="ECO:0000313" key="3">
    <source>
        <dbReference type="EMBL" id="SIS67617.1"/>
    </source>
</evidence>
<dbReference type="InterPro" id="IPR016071">
    <property type="entry name" value="Staphylococal_nuclease_OB-fold"/>
</dbReference>
<gene>
    <name evidence="3" type="ORF">SAMN05421795_102420</name>
</gene>
<dbReference type="SMART" id="SM00318">
    <property type="entry name" value="SNc"/>
    <property type="match status" value="1"/>
</dbReference>
<dbReference type="AlphaFoldDB" id="A0A1N7L1C1"/>
<feature type="domain" description="TNase-like" evidence="2">
    <location>
        <begin position="23"/>
        <end position="141"/>
    </location>
</feature>
<evidence type="ECO:0000256" key="1">
    <source>
        <dbReference type="SAM" id="SignalP"/>
    </source>
</evidence>
<sequence>MLRVFLLLLFLSPGAALAGPSGVPRVIDGDTIELSGTRIRLFGIDAPEGAQRCRDAAGRTWDCGRAATAALRQLSARGLRCEGRDRDRYDRLVARCRTATGQDVGAALVESGAAFAYARYSRAYLGAEARARAARRGVWAGPALRPEAFRRGDRLAATPAAASNSAPAPASVSGGNGCTIKGNISARGRIYHLPGTRAYAATRIDTARGERWFCSERAARAAGWRPPRHP</sequence>
<dbReference type="GO" id="GO:0004519">
    <property type="term" value="F:endonuclease activity"/>
    <property type="evidence" value="ECO:0007669"/>
    <property type="project" value="UniProtKB-KW"/>
</dbReference>
<feature type="signal peptide" evidence="1">
    <location>
        <begin position="1"/>
        <end position="18"/>
    </location>
</feature>
<organism evidence="3 4">
    <name type="scientific">Phaeovulum vinaykumarii</name>
    <dbReference type="NCBI Taxonomy" id="407234"/>
    <lineage>
        <taxon>Bacteria</taxon>
        <taxon>Pseudomonadati</taxon>
        <taxon>Pseudomonadota</taxon>
        <taxon>Alphaproteobacteria</taxon>
        <taxon>Rhodobacterales</taxon>
        <taxon>Paracoccaceae</taxon>
        <taxon>Phaeovulum</taxon>
    </lineage>
</organism>
<reference evidence="4" key="1">
    <citation type="submission" date="2017-01" db="EMBL/GenBank/DDBJ databases">
        <authorList>
            <person name="Varghese N."/>
            <person name="Submissions S."/>
        </authorList>
    </citation>
    <scope>NUCLEOTIDE SEQUENCE [LARGE SCALE GENOMIC DNA]</scope>
    <source>
        <strain evidence="4">DSM 18714</strain>
    </source>
</reference>
<accession>A0A1N7L1C1</accession>
<dbReference type="SUPFAM" id="SSF50199">
    <property type="entry name" value="Staphylococcal nuclease"/>
    <property type="match status" value="1"/>
</dbReference>
<evidence type="ECO:0000259" key="2">
    <source>
        <dbReference type="PROSITE" id="PS50830"/>
    </source>
</evidence>
<evidence type="ECO:0000313" key="4">
    <source>
        <dbReference type="Proteomes" id="UP000186098"/>
    </source>
</evidence>
<dbReference type="RefSeq" id="WP_076364191.1">
    <property type="nucleotide sequence ID" value="NZ_FTOM01000002.1"/>
</dbReference>
<keyword evidence="1" id="KW-0732">Signal</keyword>
<keyword evidence="3" id="KW-0378">Hydrolase</keyword>
<dbReference type="PANTHER" id="PTHR12302:SF26">
    <property type="entry name" value="BLR1266 PROTEIN"/>
    <property type="match status" value="1"/>
</dbReference>
<dbReference type="OrthoDB" id="9805504at2"/>
<keyword evidence="3" id="KW-0255">Endonuclease</keyword>
<dbReference type="STRING" id="407234.SAMN05421795_102420"/>
<protein>
    <submittedName>
        <fullName evidence="3">Endonuclease YncB, thermonuclease family</fullName>
    </submittedName>
</protein>